<dbReference type="RefSeq" id="WP_377283356.1">
    <property type="nucleotide sequence ID" value="NZ_JBHRSI010000009.1"/>
</dbReference>
<organism evidence="1 2">
    <name type="scientific">Phenylobacterium terrae</name>
    <dbReference type="NCBI Taxonomy" id="2665495"/>
    <lineage>
        <taxon>Bacteria</taxon>
        <taxon>Pseudomonadati</taxon>
        <taxon>Pseudomonadota</taxon>
        <taxon>Alphaproteobacteria</taxon>
        <taxon>Caulobacterales</taxon>
        <taxon>Caulobacteraceae</taxon>
        <taxon>Phenylobacterium</taxon>
    </lineage>
</organism>
<keyword evidence="2" id="KW-1185">Reference proteome</keyword>
<accession>A0ABW4N6K1</accession>
<name>A0ABW4N6K1_9CAUL</name>
<dbReference type="EMBL" id="JBHUEY010000012">
    <property type="protein sequence ID" value="MFD1785777.1"/>
    <property type="molecule type" value="Genomic_DNA"/>
</dbReference>
<protein>
    <submittedName>
        <fullName evidence="1">Uncharacterized protein</fullName>
    </submittedName>
</protein>
<sequence length="121" mass="14036">MSVTLKLADGLKWQKAVHFAKDLDKIKFETLRDDYLSDCVKKAIADVEQFVLKDEKATEWLAARPCRFEHSHDQTWSGMDALFAGHVAFMLTLRITTRLEFDRDEDAIEFRLTFPDVVVVE</sequence>
<proteinExistence type="predicted"/>
<reference evidence="2" key="1">
    <citation type="journal article" date="2019" name="Int. J. Syst. Evol. Microbiol.">
        <title>The Global Catalogue of Microorganisms (GCM) 10K type strain sequencing project: providing services to taxonomists for standard genome sequencing and annotation.</title>
        <authorList>
            <consortium name="The Broad Institute Genomics Platform"/>
            <consortium name="The Broad Institute Genome Sequencing Center for Infectious Disease"/>
            <person name="Wu L."/>
            <person name="Ma J."/>
        </authorList>
    </citation>
    <scope>NUCLEOTIDE SEQUENCE [LARGE SCALE GENOMIC DNA]</scope>
    <source>
        <strain evidence="2">DFY28</strain>
    </source>
</reference>
<dbReference type="Proteomes" id="UP001597237">
    <property type="component" value="Unassembled WGS sequence"/>
</dbReference>
<comment type="caution">
    <text evidence="1">The sequence shown here is derived from an EMBL/GenBank/DDBJ whole genome shotgun (WGS) entry which is preliminary data.</text>
</comment>
<evidence type="ECO:0000313" key="1">
    <source>
        <dbReference type="EMBL" id="MFD1785777.1"/>
    </source>
</evidence>
<evidence type="ECO:0000313" key="2">
    <source>
        <dbReference type="Proteomes" id="UP001597237"/>
    </source>
</evidence>
<gene>
    <name evidence="1" type="ORF">ACFSC0_20460</name>
</gene>